<dbReference type="EMBL" id="CAJGYM010000200">
    <property type="protein sequence ID" value="CAD6199754.1"/>
    <property type="molecule type" value="Genomic_DNA"/>
</dbReference>
<feature type="compositionally biased region" description="Basic and acidic residues" evidence="1">
    <location>
        <begin position="496"/>
        <end position="506"/>
    </location>
</feature>
<dbReference type="SUPFAM" id="SSF48371">
    <property type="entry name" value="ARM repeat"/>
    <property type="match status" value="1"/>
</dbReference>
<gene>
    <name evidence="2" type="ORF">CAUJ_LOCUS15653</name>
</gene>
<dbReference type="GO" id="GO:0008287">
    <property type="term" value="C:protein serine/threonine phosphatase complex"/>
    <property type="evidence" value="ECO:0007669"/>
    <property type="project" value="TreeGrafter"/>
</dbReference>
<dbReference type="GO" id="GO:0005829">
    <property type="term" value="C:cytosol"/>
    <property type="evidence" value="ECO:0007669"/>
    <property type="project" value="TreeGrafter"/>
</dbReference>
<dbReference type="PANTHER" id="PTHR21467:SF0">
    <property type="entry name" value="SERINE_THREONINE-PROTEIN PHOSPHATASE 4 REGULATORY SUBUNIT 4"/>
    <property type="match status" value="1"/>
</dbReference>
<dbReference type="Gene3D" id="1.25.10.10">
    <property type="entry name" value="Leucine-rich Repeat Variant"/>
    <property type="match status" value="1"/>
</dbReference>
<reference evidence="2" key="1">
    <citation type="submission" date="2020-10" db="EMBL/GenBank/DDBJ databases">
        <authorList>
            <person name="Kikuchi T."/>
        </authorList>
    </citation>
    <scope>NUCLEOTIDE SEQUENCE</scope>
    <source>
        <strain evidence="2">NKZ352</strain>
    </source>
</reference>
<protein>
    <submittedName>
        <fullName evidence="2">Uncharacterized protein</fullName>
    </submittedName>
</protein>
<feature type="compositionally biased region" description="Low complexity" evidence="1">
    <location>
        <begin position="509"/>
        <end position="546"/>
    </location>
</feature>
<dbReference type="AlphaFoldDB" id="A0A8S1HUK4"/>
<proteinExistence type="predicted"/>
<feature type="compositionally biased region" description="Polar residues" evidence="1">
    <location>
        <begin position="466"/>
        <end position="475"/>
    </location>
</feature>
<evidence type="ECO:0000313" key="3">
    <source>
        <dbReference type="Proteomes" id="UP000835052"/>
    </source>
</evidence>
<dbReference type="InterPro" id="IPR016024">
    <property type="entry name" value="ARM-type_fold"/>
</dbReference>
<sequence length="618" mass="69828">MKNIIYGHLKVQVLALHFREASRGFAVFAGSALGSGRGRSHSLTDVLDQLDKSWVLNTYCKMIQIASEKVEPTNLQNARNLLRRACVFNLPCMLFMFSKNSDRLVQFIDQFCTDPDEEVRMCIASSLHEIFALHVEKSVLLSSFFELLRSGSIDVVAKVAFNLDKMLKDLYKTVNEKPGKHSAVQLDRLILGSNNILHNTGSWRSHEALLKSLATLPQCISQRQIVETFIPLLKKETLSVRAIPCRVAAADSLLVLMRHVAADSPRRQVIEFFNEQIAKNKCSYRRIIFIDVVEIVLKKFSKRFFLENFLEQTLVLTTDIISNIRIRALRVLPKIKSRLRFADDNEVLLRIERAVRDLLRLDCNKSTRQILNSAAVELSRCETCERVDKEDEEKKAEEDRLWKTKKGAFEQDKRSFLGKKSEEEEDREIRPTGIRRPDASRASSWRSERRAVAVVRPQLVVMMRSASPSPLTYRSPSPAPKESSSRPSRLPLSTTTREREKLRKTAAESVFSDSRNHRSSSVTSSRGSIMSTSASSAESSANNDSTGGYGLRRSATSTSVFGASSYTSNASYALSHSRSTSNMRRPTYGLTHVSTQSTFERKPSHVSLRIRNVSSVLK</sequence>
<dbReference type="PANTHER" id="PTHR21467">
    <property type="entry name" value="PROTEIN PHOSPHATASE 4 REGULATORY SUBUNIT 4 PPP4R4"/>
    <property type="match status" value="1"/>
</dbReference>
<dbReference type="GO" id="GO:0019888">
    <property type="term" value="F:protein phosphatase regulator activity"/>
    <property type="evidence" value="ECO:0007669"/>
    <property type="project" value="TreeGrafter"/>
</dbReference>
<name>A0A8S1HUK4_9PELO</name>
<feature type="region of interest" description="Disordered" evidence="1">
    <location>
        <begin position="466"/>
        <end position="550"/>
    </location>
</feature>
<organism evidence="2 3">
    <name type="scientific">Caenorhabditis auriculariae</name>
    <dbReference type="NCBI Taxonomy" id="2777116"/>
    <lineage>
        <taxon>Eukaryota</taxon>
        <taxon>Metazoa</taxon>
        <taxon>Ecdysozoa</taxon>
        <taxon>Nematoda</taxon>
        <taxon>Chromadorea</taxon>
        <taxon>Rhabditida</taxon>
        <taxon>Rhabditina</taxon>
        <taxon>Rhabditomorpha</taxon>
        <taxon>Rhabditoidea</taxon>
        <taxon>Rhabditidae</taxon>
        <taxon>Peloderinae</taxon>
        <taxon>Caenorhabditis</taxon>
    </lineage>
</organism>
<dbReference type="InterPro" id="IPR011989">
    <property type="entry name" value="ARM-like"/>
</dbReference>
<dbReference type="OrthoDB" id="340346at2759"/>
<evidence type="ECO:0000313" key="2">
    <source>
        <dbReference type="EMBL" id="CAD6199754.1"/>
    </source>
</evidence>
<feature type="compositionally biased region" description="Low complexity" evidence="1">
    <location>
        <begin position="485"/>
        <end position="495"/>
    </location>
</feature>
<feature type="compositionally biased region" description="Basic and acidic residues" evidence="1">
    <location>
        <begin position="413"/>
        <end position="439"/>
    </location>
</feature>
<dbReference type="Proteomes" id="UP000835052">
    <property type="component" value="Unassembled WGS sequence"/>
</dbReference>
<feature type="region of interest" description="Disordered" evidence="1">
    <location>
        <begin position="413"/>
        <end position="448"/>
    </location>
</feature>
<accession>A0A8S1HUK4</accession>
<comment type="caution">
    <text evidence="2">The sequence shown here is derived from an EMBL/GenBank/DDBJ whole genome shotgun (WGS) entry which is preliminary data.</text>
</comment>
<dbReference type="InterPro" id="IPR039918">
    <property type="entry name" value="PPP4R4"/>
</dbReference>
<evidence type="ECO:0000256" key="1">
    <source>
        <dbReference type="SAM" id="MobiDB-lite"/>
    </source>
</evidence>
<keyword evidence="3" id="KW-1185">Reference proteome</keyword>